<dbReference type="PATRIC" id="fig|1304284.3.peg.278"/>
<comment type="cofactor">
    <cofactor evidence="1">
        <name>pyridoxal 5'-phosphate</name>
        <dbReference type="ChEBI" id="CHEBI:597326"/>
    </cofactor>
</comment>
<gene>
    <name evidence="12" type="ORF">L21TH_0284</name>
</gene>
<evidence type="ECO:0000256" key="6">
    <source>
        <dbReference type="ARBA" id="ARBA00022679"/>
    </source>
</evidence>
<accession>R1CSK1</accession>
<evidence type="ECO:0000313" key="13">
    <source>
        <dbReference type="Proteomes" id="UP000013378"/>
    </source>
</evidence>
<dbReference type="Pfam" id="PF00155">
    <property type="entry name" value="Aminotran_1_2"/>
    <property type="match status" value="1"/>
</dbReference>
<sequence>MDKFKNIKLNRENSQHLYIQLSNAIKKMIVTGELEPDTKLPPIRKLANKLGVNNVTIVNAYKHLENENYVYKKVGSGTFVKPKIEYQEMGLHVPIDTEFNSVGNDSKLINYDIITNDVTINFASGMPTPDLFPVSDFKKALNEILDTDKGNAFGYQESQGFYPLRCSIKNYIKSYNIDSETENIQIISGAQQGIDIISKALIDYGDVVFIESPTYRGAIASFKSRSARIIEIPIQEDGINIKSLENKLKVFTPKFIYVMPNFQNPTGYTYSNNKKEKLLDLAKKYDFYIIEDDYLSELSFNNLKGFPLKSIDKYDRVIYIKSFSKIFMPGLRLGFMIFPLSVYNDVISAKHVSDISTSGLIQRTFNLYLRKGIWQKHIQYMQTIYKKRFQIMTNSLNKYLPKQVHINLPKGGLNFWISLPNGFSSNELYNLCIKNNIVIVPGSVFYKDKNDSNYFRLNTASVYTEQIDEGIKKLSNILIQFLKIYGNKELRPTTPLL</sequence>
<dbReference type="Gene3D" id="1.10.10.10">
    <property type="entry name" value="Winged helix-like DNA-binding domain superfamily/Winged helix DNA-binding domain"/>
    <property type="match status" value="1"/>
</dbReference>
<dbReference type="Gene3D" id="3.40.640.10">
    <property type="entry name" value="Type I PLP-dependent aspartate aminotransferase-like (Major domain)"/>
    <property type="match status" value="1"/>
</dbReference>
<feature type="domain" description="HTH gntR-type" evidence="11">
    <location>
        <begin position="15"/>
        <end position="83"/>
    </location>
</feature>
<dbReference type="SUPFAM" id="SSF46785">
    <property type="entry name" value="Winged helix' DNA-binding domain"/>
    <property type="match status" value="1"/>
</dbReference>
<comment type="subunit">
    <text evidence="4">Homodimer.</text>
</comment>
<proteinExistence type="inferred from homology"/>
<dbReference type="InterPro" id="IPR004839">
    <property type="entry name" value="Aminotransferase_I/II_large"/>
</dbReference>
<keyword evidence="5 12" id="KW-0032">Aminotransferase</keyword>
<dbReference type="FunFam" id="3.40.640.10:FF:000053">
    <property type="entry name" value="Aminotransferase, class I"/>
    <property type="match status" value="1"/>
</dbReference>
<dbReference type="InterPro" id="IPR015422">
    <property type="entry name" value="PyrdxlP-dep_Trfase_small"/>
</dbReference>
<comment type="similarity">
    <text evidence="3">Belongs to the class-I pyridoxal-phosphate-dependent aminotransferase family.</text>
</comment>
<organism evidence="12 13">
    <name type="scientific">Caldisalinibacter kiritimatiensis</name>
    <dbReference type="NCBI Taxonomy" id="1304284"/>
    <lineage>
        <taxon>Bacteria</taxon>
        <taxon>Bacillati</taxon>
        <taxon>Bacillota</taxon>
        <taxon>Tissierellia</taxon>
        <taxon>Tissierellales</taxon>
        <taxon>Thermohalobacteraceae</taxon>
        <taxon>Caldisalinibacter</taxon>
    </lineage>
</organism>
<dbReference type="Proteomes" id="UP000013378">
    <property type="component" value="Unassembled WGS sequence"/>
</dbReference>
<dbReference type="GO" id="GO:0003700">
    <property type="term" value="F:DNA-binding transcription factor activity"/>
    <property type="evidence" value="ECO:0007669"/>
    <property type="project" value="InterPro"/>
</dbReference>
<protein>
    <submittedName>
        <fullName evidence="12">Transcriptional regulator, GntR family domain / Aspartate aminotransferase</fullName>
        <ecNumber evidence="12">2.6.1.1</ecNumber>
    </submittedName>
</protein>
<dbReference type="OrthoDB" id="9802328at2"/>
<keyword evidence="10" id="KW-0804">Transcription</keyword>
<keyword evidence="13" id="KW-1185">Reference proteome</keyword>
<keyword evidence="6 12" id="KW-0808">Transferase</keyword>
<evidence type="ECO:0000256" key="4">
    <source>
        <dbReference type="ARBA" id="ARBA00011738"/>
    </source>
</evidence>
<evidence type="ECO:0000256" key="2">
    <source>
        <dbReference type="ARBA" id="ARBA00005384"/>
    </source>
</evidence>
<evidence type="ECO:0000256" key="9">
    <source>
        <dbReference type="ARBA" id="ARBA00023125"/>
    </source>
</evidence>
<evidence type="ECO:0000259" key="11">
    <source>
        <dbReference type="PROSITE" id="PS50949"/>
    </source>
</evidence>
<keyword evidence="7" id="KW-0663">Pyridoxal phosphate</keyword>
<dbReference type="eggNOG" id="COG1167">
    <property type="taxonomic scope" value="Bacteria"/>
</dbReference>
<evidence type="ECO:0000256" key="7">
    <source>
        <dbReference type="ARBA" id="ARBA00022898"/>
    </source>
</evidence>
<keyword evidence="9" id="KW-0238">DNA-binding</keyword>
<dbReference type="EC" id="2.6.1.1" evidence="12"/>
<dbReference type="AlphaFoldDB" id="R1CSK1"/>
<dbReference type="Pfam" id="PF00392">
    <property type="entry name" value="GntR"/>
    <property type="match status" value="1"/>
</dbReference>
<evidence type="ECO:0000256" key="8">
    <source>
        <dbReference type="ARBA" id="ARBA00023015"/>
    </source>
</evidence>
<dbReference type="GO" id="GO:0003677">
    <property type="term" value="F:DNA binding"/>
    <property type="evidence" value="ECO:0007669"/>
    <property type="project" value="UniProtKB-KW"/>
</dbReference>
<reference evidence="12 13" key="1">
    <citation type="journal article" date="2015" name="Geomicrobiol. J.">
        <title>Caldisalinibacter kiritimatiensis gen. nov., sp. nov., a moderately thermohalophilic thiosulfate-reducing bacterium from a hypersaline microbial mat.</title>
        <authorList>
            <person name="Ben Hania W."/>
            <person name="Joseph M."/>
            <person name="Fiebig A."/>
            <person name="Bunk B."/>
            <person name="Klenk H.-P."/>
            <person name="Fardeau M.-L."/>
            <person name="Spring S."/>
        </authorList>
    </citation>
    <scope>NUCLEOTIDE SEQUENCE [LARGE SCALE GENOMIC DNA]</scope>
    <source>
        <strain evidence="12 13">L21-TH-D2</strain>
    </source>
</reference>
<evidence type="ECO:0000256" key="10">
    <source>
        <dbReference type="ARBA" id="ARBA00023163"/>
    </source>
</evidence>
<dbReference type="InterPro" id="IPR015421">
    <property type="entry name" value="PyrdxlP-dep_Trfase_major"/>
</dbReference>
<dbReference type="GO" id="GO:0004069">
    <property type="term" value="F:L-aspartate:2-oxoglutarate aminotransferase activity"/>
    <property type="evidence" value="ECO:0007669"/>
    <property type="project" value="UniProtKB-EC"/>
</dbReference>
<dbReference type="GO" id="GO:0030170">
    <property type="term" value="F:pyridoxal phosphate binding"/>
    <property type="evidence" value="ECO:0007669"/>
    <property type="project" value="InterPro"/>
</dbReference>
<name>R1CSK1_9FIRM</name>
<evidence type="ECO:0000313" key="12">
    <source>
        <dbReference type="EMBL" id="EOD01636.1"/>
    </source>
</evidence>
<dbReference type="InterPro" id="IPR051446">
    <property type="entry name" value="HTH_trans_reg/aminotransferase"/>
</dbReference>
<dbReference type="EMBL" id="ARZA01000042">
    <property type="protein sequence ID" value="EOD01636.1"/>
    <property type="molecule type" value="Genomic_DNA"/>
</dbReference>
<dbReference type="PROSITE" id="PS50949">
    <property type="entry name" value="HTH_GNTR"/>
    <property type="match status" value="1"/>
</dbReference>
<evidence type="ECO:0000256" key="1">
    <source>
        <dbReference type="ARBA" id="ARBA00001933"/>
    </source>
</evidence>
<dbReference type="PANTHER" id="PTHR46577">
    <property type="entry name" value="HTH-TYPE TRANSCRIPTIONAL REGULATORY PROTEIN GABR"/>
    <property type="match status" value="1"/>
</dbReference>
<dbReference type="CDD" id="cd07377">
    <property type="entry name" value="WHTH_GntR"/>
    <property type="match status" value="1"/>
</dbReference>
<dbReference type="InterPro" id="IPR036388">
    <property type="entry name" value="WH-like_DNA-bd_sf"/>
</dbReference>
<keyword evidence="8" id="KW-0805">Transcription regulation</keyword>
<dbReference type="InterPro" id="IPR000524">
    <property type="entry name" value="Tscrpt_reg_HTH_GntR"/>
</dbReference>
<dbReference type="Gene3D" id="3.90.1150.10">
    <property type="entry name" value="Aspartate Aminotransferase, domain 1"/>
    <property type="match status" value="1"/>
</dbReference>
<evidence type="ECO:0000256" key="3">
    <source>
        <dbReference type="ARBA" id="ARBA00007441"/>
    </source>
</evidence>
<evidence type="ECO:0000256" key="5">
    <source>
        <dbReference type="ARBA" id="ARBA00022576"/>
    </source>
</evidence>
<dbReference type="PANTHER" id="PTHR46577:SF1">
    <property type="entry name" value="HTH-TYPE TRANSCRIPTIONAL REGULATORY PROTEIN GABR"/>
    <property type="match status" value="1"/>
</dbReference>
<comment type="similarity">
    <text evidence="2">In the C-terminal section; belongs to the class-I pyridoxal-phosphate-dependent aminotransferase family.</text>
</comment>
<dbReference type="SUPFAM" id="SSF53383">
    <property type="entry name" value="PLP-dependent transferases"/>
    <property type="match status" value="1"/>
</dbReference>
<dbReference type="STRING" id="1304284.L21TH_0284"/>
<dbReference type="CDD" id="cd00609">
    <property type="entry name" value="AAT_like"/>
    <property type="match status" value="1"/>
</dbReference>
<dbReference type="InterPro" id="IPR036390">
    <property type="entry name" value="WH_DNA-bd_sf"/>
</dbReference>
<dbReference type="InterPro" id="IPR015424">
    <property type="entry name" value="PyrdxlP-dep_Trfase"/>
</dbReference>
<dbReference type="SMART" id="SM00345">
    <property type="entry name" value="HTH_GNTR"/>
    <property type="match status" value="1"/>
</dbReference>
<dbReference type="RefSeq" id="WP_006307254.1">
    <property type="nucleotide sequence ID" value="NZ_ARZA01000042.1"/>
</dbReference>
<comment type="caution">
    <text evidence="12">The sequence shown here is derived from an EMBL/GenBank/DDBJ whole genome shotgun (WGS) entry which is preliminary data.</text>
</comment>